<evidence type="ECO:0000259" key="1">
    <source>
        <dbReference type="Pfam" id="PF04230"/>
    </source>
</evidence>
<protein>
    <recommendedName>
        <fullName evidence="1">Polysaccharide pyruvyl transferase domain-containing protein</fullName>
    </recommendedName>
</protein>
<name>I4AFI6_BERLS</name>
<gene>
    <name evidence="2" type="ordered locus">Fleli_0226</name>
</gene>
<proteinExistence type="predicted"/>
<feature type="domain" description="Polysaccharide pyruvyl transferase" evidence="1">
    <location>
        <begin position="93"/>
        <end position="318"/>
    </location>
</feature>
<accession>I4AFI6</accession>
<dbReference type="RefSeq" id="WP_014796186.1">
    <property type="nucleotide sequence ID" value="NC_018018.1"/>
</dbReference>
<dbReference type="EMBL" id="CP003345">
    <property type="protein sequence ID" value="AFM02721.1"/>
    <property type="molecule type" value="Genomic_DNA"/>
</dbReference>
<dbReference type="Proteomes" id="UP000006054">
    <property type="component" value="Chromosome"/>
</dbReference>
<evidence type="ECO:0000313" key="3">
    <source>
        <dbReference type="Proteomes" id="UP000006054"/>
    </source>
</evidence>
<keyword evidence="3" id="KW-1185">Reference proteome</keyword>
<dbReference type="OrthoDB" id="1430053at2"/>
<dbReference type="InterPro" id="IPR018197">
    <property type="entry name" value="Glycerate_kinase_RE-like"/>
</dbReference>
<dbReference type="eggNOG" id="COG2327">
    <property type="taxonomic scope" value="Bacteria"/>
</dbReference>
<sequence>MNIVLYNDTRNVDNNPGCKATINGLINLLNLSYPNSDIECMPYGIFSSYFTHISSYRPKGGLAKIKSLFFRQFFSLEEEELDFYFYRNFLKKVKKLIEIQEFKTAMFDKELVVINMEGTVHHNTLQGITLIGIAYAAHLSGKKVFLLNGSIQKMSKQLLKNTFNRIDYIAVREIISHTYLNELNIKNNLALDCAFLSKITENQSNIFTSKGKRCLYTTGVILAYSQQHNIENPIEIIENHVSSLKNKGYEVFFLKIEENESLLEPALQALDVSIIDMNDYDWNMIGSILAEFELIVSGRYHIIIFCIMMNIPFIPIESNTWKIEGLFKTLNKDIEIQKLTNSLDDIMPYQFLFTDLPKEIQKLPYCNIPNN</sequence>
<evidence type="ECO:0000313" key="2">
    <source>
        <dbReference type="EMBL" id="AFM02721.1"/>
    </source>
</evidence>
<dbReference type="AlphaFoldDB" id="I4AFI6"/>
<dbReference type="STRING" id="880071.Fleli_0226"/>
<dbReference type="KEGG" id="fli:Fleli_0226"/>
<dbReference type="Pfam" id="PF04230">
    <property type="entry name" value="PS_pyruv_trans"/>
    <property type="match status" value="1"/>
</dbReference>
<dbReference type="InterPro" id="IPR007345">
    <property type="entry name" value="Polysacch_pyruvyl_Trfase"/>
</dbReference>
<dbReference type="PANTHER" id="PTHR36836">
    <property type="entry name" value="COLANIC ACID BIOSYNTHESIS PROTEIN WCAK"/>
    <property type="match status" value="1"/>
</dbReference>
<dbReference type="HOGENOM" id="CLU_745463_0_0_10"/>
<reference evidence="3" key="1">
    <citation type="submission" date="2012-06" db="EMBL/GenBank/DDBJ databases">
        <title>The complete genome of Flexibacter litoralis DSM 6794.</title>
        <authorList>
            <person name="Lucas S."/>
            <person name="Copeland A."/>
            <person name="Lapidus A."/>
            <person name="Glavina del Rio T."/>
            <person name="Dalin E."/>
            <person name="Tice H."/>
            <person name="Bruce D."/>
            <person name="Goodwin L."/>
            <person name="Pitluck S."/>
            <person name="Peters L."/>
            <person name="Ovchinnikova G."/>
            <person name="Lu M."/>
            <person name="Kyrpides N."/>
            <person name="Mavromatis K."/>
            <person name="Ivanova N."/>
            <person name="Brettin T."/>
            <person name="Detter J.C."/>
            <person name="Han C."/>
            <person name="Larimer F."/>
            <person name="Land M."/>
            <person name="Hauser L."/>
            <person name="Markowitz V."/>
            <person name="Cheng J.-F."/>
            <person name="Hugenholtz P."/>
            <person name="Woyke T."/>
            <person name="Wu D."/>
            <person name="Spring S."/>
            <person name="Lang E."/>
            <person name="Kopitz M."/>
            <person name="Brambilla E."/>
            <person name="Klenk H.-P."/>
            <person name="Eisen J.A."/>
        </authorList>
    </citation>
    <scope>NUCLEOTIDE SEQUENCE [LARGE SCALE GENOMIC DNA]</scope>
    <source>
        <strain evidence="3">ATCC 23117 / DSM 6794 / NBRC 15988 / NCIMB 1366 / Sio-4</strain>
    </source>
</reference>
<organism evidence="2 3">
    <name type="scientific">Bernardetia litoralis (strain ATCC 23117 / DSM 6794 / NBRC 15988 / NCIMB 1366 / Fx l1 / Sio-4)</name>
    <name type="common">Flexibacter litoralis</name>
    <dbReference type="NCBI Taxonomy" id="880071"/>
    <lineage>
        <taxon>Bacteria</taxon>
        <taxon>Pseudomonadati</taxon>
        <taxon>Bacteroidota</taxon>
        <taxon>Cytophagia</taxon>
        <taxon>Cytophagales</taxon>
        <taxon>Bernardetiaceae</taxon>
        <taxon>Bernardetia</taxon>
    </lineage>
</organism>
<dbReference type="Gene3D" id="3.40.50.10350">
    <property type="entry name" value="Glycerate kinase, domain 1"/>
    <property type="match status" value="1"/>
</dbReference>
<dbReference type="PANTHER" id="PTHR36836:SF1">
    <property type="entry name" value="COLANIC ACID BIOSYNTHESIS PROTEIN WCAK"/>
    <property type="match status" value="1"/>
</dbReference>